<feature type="signal peptide" evidence="1">
    <location>
        <begin position="1"/>
        <end position="20"/>
    </location>
</feature>
<reference evidence="2" key="1">
    <citation type="journal article" date="2020" name="Nat. Commun.">
        <title>Large-scale genome sequencing of mycorrhizal fungi provides insights into the early evolution of symbiotic traits.</title>
        <authorList>
            <person name="Miyauchi S."/>
            <person name="Kiss E."/>
            <person name="Kuo A."/>
            <person name="Drula E."/>
            <person name="Kohler A."/>
            <person name="Sanchez-Garcia M."/>
            <person name="Morin E."/>
            <person name="Andreopoulos B."/>
            <person name="Barry K.W."/>
            <person name="Bonito G."/>
            <person name="Buee M."/>
            <person name="Carver A."/>
            <person name="Chen C."/>
            <person name="Cichocki N."/>
            <person name="Clum A."/>
            <person name="Culley D."/>
            <person name="Crous P.W."/>
            <person name="Fauchery L."/>
            <person name="Girlanda M."/>
            <person name="Hayes R.D."/>
            <person name="Keri Z."/>
            <person name="LaButti K."/>
            <person name="Lipzen A."/>
            <person name="Lombard V."/>
            <person name="Magnuson J."/>
            <person name="Maillard F."/>
            <person name="Murat C."/>
            <person name="Nolan M."/>
            <person name="Ohm R.A."/>
            <person name="Pangilinan J."/>
            <person name="Pereira M.F."/>
            <person name="Perotto S."/>
            <person name="Peter M."/>
            <person name="Pfister S."/>
            <person name="Riley R."/>
            <person name="Sitrit Y."/>
            <person name="Stielow J.B."/>
            <person name="Szollosi G."/>
            <person name="Zifcakova L."/>
            <person name="Stursova M."/>
            <person name="Spatafora J.W."/>
            <person name="Tedersoo L."/>
            <person name="Vaario L.M."/>
            <person name="Yamada A."/>
            <person name="Yan M."/>
            <person name="Wang P."/>
            <person name="Xu J."/>
            <person name="Bruns T."/>
            <person name="Baldrian P."/>
            <person name="Vilgalys R."/>
            <person name="Dunand C."/>
            <person name="Henrissat B."/>
            <person name="Grigoriev I.V."/>
            <person name="Hibbett D."/>
            <person name="Nagy L.G."/>
            <person name="Martin F.M."/>
        </authorList>
    </citation>
    <scope>NUCLEOTIDE SEQUENCE</scope>
    <source>
        <strain evidence="2">UP504</strain>
    </source>
</reference>
<dbReference type="EMBL" id="MU128960">
    <property type="protein sequence ID" value="KAF9514430.1"/>
    <property type="molecule type" value="Genomic_DNA"/>
</dbReference>
<dbReference type="AlphaFoldDB" id="A0A9P6AYY2"/>
<sequence>MISLAKHLAFFLSVASLTSANHLFTLVNRCGFGVNMSIDNWSRTPYTGPQPPTIAAGQSWSTTIPSGWDGRICDNRNCYTGGSITEFNLDTGNCTLSKDVSLPLYRRAHAAYSLVYTPQAYDISNINGFSVGQQIDVPGCDTVTCASSSCPCNQAYPPGNLAGTCPNEGTIDNPVRGCGAGNIAFTIVYCP</sequence>
<dbReference type="OrthoDB" id="430315at2759"/>
<dbReference type="SUPFAM" id="SSF49870">
    <property type="entry name" value="Osmotin, thaumatin-like protein"/>
    <property type="match status" value="1"/>
</dbReference>
<proteinExistence type="predicted"/>
<dbReference type="InterPro" id="IPR037176">
    <property type="entry name" value="Osmotin/thaumatin-like_sf"/>
</dbReference>
<keyword evidence="1" id="KW-0732">Signal</keyword>
<organism evidence="2 3">
    <name type="scientific">Hydnum rufescens UP504</name>
    <dbReference type="NCBI Taxonomy" id="1448309"/>
    <lineage>
        <taxon>Eukaryota</taxon>
        <taxon>Fungi</taxon>
        <taxon>Dikarya</taxon>
        <taxon>Basidiomycota</taxon>
        <taxon>Agaricomycotina</taxon>
        <taxon>Agaricomycetes</taxon>
        <taxon>Cantharellales</taxon>
        <taxon>Hydnaceae</taxon>
        <taxon>Hydnum</taxon>
    </lineage>
</organism>
<name>A0A9P6AYY2_9AGAM</name>
<dbReference type="Proteomes" id="UP000886523">
    <property type="component" value="Unassembled WGS sequence"/>
</dbReference>
<dbReference type="PANTHER" id="PTHR31048">
    <property type="entry name" value="OS03G0233200 PROTEIN"/>
    <property type="match status" value="1"/>
</dbReference>
<dbReference type="InterPro" id="IPR001938">
    <property type="entry name" value="Thaumatin"/>
</dbReference>
<evidence type="ECO:0008006" key="4">
    <source>
        <dbReference type="Google" id="ProtNLM"/>
    </source>
</evidence>
<dbReference type="Gene3D" id="2.60.110.10">
    <property type="entry name" value="Thaumatin"/>
    <property type="match status" value="1"/>
</dbReference>
<keyword evidence="3" id="KW-1185">Reference proteome</keyword>
<dbReference type="Pfam" id="PF00314">
    <property type="entry name" value="Thaumatin"/>
    <property type="match status" value="1"/>
</dbReference>
<evidence type="ECO:0000313" key="3">
    <source>
        <dbReference type="Proteomes" id="UP000886523"/>
    </source>
</evidence>
<comment type="caution">
    <text evidence="2">The sequence shown here is derived from an EMBL/GenBank/DDBJ whole genome shotgun (WGS) entry which is preliminary data.</text>
</comment>
<protein>
    <recommendedName>
        <fullName evidence="4">Thaumatin-like protein</fullName>
    </recommendedName>
</protein>
<dbReference type="PROSITE" id="PS51367">
    <property type="entry name" value="THAUMATIN_2"/>
    <property type="match status" value="1"/>
</dbReference>
<evidence type="ECO:0000256" key="1">
    <source>
        <dbReference type="SAM" id="SignalP"/>
    </source>
</evidence>
<accession>A0A9P6AYY2</accession>
<evidence type="ECO:0000313" key="2">
    <source>
        <dbReference type="EMBL" id="KAF9514430.1"/>
    </source>
</evidence>
<feature type="chain" id="PRO_5040131161" description="Thaumatin-like protein" evidence="1">
    <location>
        <begin position="21"/>
        <end position="191"/>
    </location>
</feature>
<gene>
    <name evidence="2" type="ORF">BS47DRAFT_1485032</name>
</gene>